<sequence>MSGLNSWQAEDPEPMLVFLESWKELLPTSIVHDILDMVVLPELKVAIQLWEPNLGTVPIHLWVHPWLPLLFELGDKYQLELEELFGTMRLKLCDFLSSWHPRDGSGYTIVSPWKAVFDSTTWELLMRRYVVPKLELVLLEDFEVNPLNQKLDQFNWVMRWASAIPMHLMVNVMVKGFFPNWIKGLHFWLKANPNFEDVADWYRGWKELIPKEFHANESIRCQLERGLSMMNRAVEDMEAAQADLKENFRVVEKRQGKAVPAAQANFGGQTNMDGIDHEMNLKENGKIDQVQFEAKKRAAAFLAIAKLGSTTDVDDISHQMTLKDVIEAEAQEHGLLFRPKPGRMFDGHQVYGFGNISIMVDFLKEKIYAQTEATWSLVSLERLLELHKNKETMSF</sequence>
<dbReference type="EMBL" id="PDCK01000044">
    <property type="protein sequence ID" value="PRQ26364.1"/>
    <property type="molecule type" value="Genomic_DNA"/>
</dbReference>
<dbReference type="GO" id="GO:0003677">
    <property type="term" value="F:DNA binding"/>
    <property type="evidence" value="ECO:0007669"/>
    <property type="project" value="UniProtKB-KW"/>
</dbReference>
<dbReference type="Pfam" id="PF07842">
    <property type="entry name" value="GCFC"/>
    <property type="match status" value="1"/>
</dbReference>
<reference evidence="3 4" key="1">
    <citation type="journal article" date="2018" name="Nat. Genet.">
        <title>The Rosa genome provides new insights in the design of modern roses.</title>
        <authorList>
            <person name="Bendahmane M."/>
        </authorList>
    </citation>
    <scope>NUCLEOTIDE SEQUENCE [LARGE SCALE GENOMIC DNA]</scope>
    <source>
        <strain evidence="4">cv. Old Blush</strain>
    </source>
</reference>
<feature type="domain" description="GCF C-terminal" evidence="2">
    <location>
        <begin position="3"/>
        <end position="183"/>
    </location>
</feature>
<keyword evidence="1" id="KW-0175">Coiled coil</keyword>
<evidence type="ECO:0000313" key="3">
    <source>
        <dbReference type="EMBL" id="PRQ26364.1"/>
    </source>
</evidence>
<dbReference type="Gramene" id="PRQ26364">
    <property type="protein sequence ID" value="PRQ26364"/>
    <property type="gene ID" value="RchiOBHm_Chr6g0293801"/>
</dbReference>
<dbReference type="PANTHER" id="PTHR23329">
    <property type="entry name" value="TUFTELIN-INTERACTING PROTEIN 11-RELATED"/>
    <property type="match status" value="1"/>
</dbReference>
<dbReference type="PANTHER" id="PTHR23329:SF1">
    <property type="entry name" value="TUFTELIN-INTERACTING PROTEIN 11"/>
    <property type="match status" value="1"/>
</dbReference>
<evidence type="ECO:0000259" key="2">
    <source>
        <dbReference type="Pfam" id="PF07842"/>
    </source>
</evidence>
<dbReference type="Proteomes" id="UP000238479">
    <property type="component" value="Chromosome 6"/>
</dbReference>
<evidence type="ECO:0000313" key="4">
    <source>
        <dbReference type="Proteomes" id="UP000238479"/>
    </source>
</evidence>
<accession>A0A2P6PWR9</accession>
<evidence type="ECO:0000256" key="1">
    <source>
        <dbReference type="SAM" id="Coils"/>
    </source>
</evidence>
<feature type="coiled-coil region" evidence="1">
    <location>
        <begin position="227"/>
        <end position="254"/>
    </location>
</feature>
<dbReference type="InterPro" id="IPR022783">
    <property type="entry name" value="GCFC_dom"/>
</dbReference>
<dbReference type="OMA" id="EIHEWYY"/>
<dbReference type="InterPro" id="IPR045211">
    <property type="entry name" value="TFP11/STIP/Ntr1"/>
</dbReference>
<dbReference type="STRING" id="74649.A0A2P6PWR9"/>
<gene>
    <name evidence="3" type="ORF">RchiOBHm_Chr6g0293801</name>
</gene>
<comment type="caution">
    <text evidence="3">The sequence shown here is derived from an EMBL/GenBank/DDBJ whole genome shotgun (WGS) entry which is preliminary data.</text>
</comment>
<organism evidence="3 4">
    <name type="scientific">Rosa chinensis</name>
    <name type="common">China rose</name>
    <dbReference type="NCBI Taxonomy" id="74649"/>
    <lineage>
        <taxon>Eukaryota</taxon>
        <taxon>Viridiplantae</taxon>
        <taxon>Streptophyta</taxon>
        <taxon>Embryophyta</taxon>
        <taxon>Tracheophyta</taxon>
        <taxon>Spermatophyta</taxon>
        <taxon>Magnoliopsida</taxon>
        <taxon>eudicotyledons</taxon>
        <taxon>Gunneridae</taxon>
        <taxon>Pentapetalae</taxon>
        <taxon>rosids</taxon>
        <taxon>fabids</taxon>
        <taxon>Rosales</taxon>
        <taxon>Rosaceae</taxon>
        <taxon>Rosoideae</taxon>
        <taxon>Rosoideae incertae sedis</taxon>
        <taxon>Rosa</taxon>
    </lineage>
</organism>
<name>A0A2P6PWR9_ROSCH</name>
<protein>
    <submittedName>
        <fullName evidence="3">Putative GC-rich sequence DNA-binding factor domain-containing protein</fullName>
    </submittedName>
</protein>
<keyword evidence="3" id="KW-0238">DNA-binding</keyword>
<dbReference type="GO" id="GO:0071008">
    <property type="term" value="C:U2-type post-mRNA release spliceosomal complex"/>
    <property type="evidence" value="ECO:0007669"/>
    <property type="project" value="TreeGrafter"/>
</dbReference>
<proteinExistence type="predicted"/>
<dbReference type="AlphaFoldDB" id="A0A2P6PWR9"/>
<keyword evidence="4" id="KW-1185">Reference proteome</keyword>
<dbReference type="GO" id="GO:0000390">
    <property type="term" value="P:spliceosomal complex disassembly"/>
    <property type="evidence" value="ECO:0007669"/>
    <property type="project" value="InterPro"/>
</dbReference>